<organism evidence="6">
    <name type="scientific">marine metagenome</name>
    <dbReference type="NCBI Taxonomy" id="408172"/>
    <lineage>
        <taxon>unclassified sequences</taxon>
        <taxon>metagenomes</taxon>
        <taxon>ecological metagenomes</taxon>
    </lineage>
</organism>
<dbReference type="Gene3D" id="3.20.20.370">
    <property type="entry name" value="Glycoside hydrolase/deacetylase"/>
    <property type="match status" value="1"/>
</dbReference>
<dbReference type="EMBL" id="UINC01001113">
    <property type="protein sequence ID" value="SUZ71154.1"/>
    <property type="molecule type" value="Genomic_DNA"/>
</dbReference>
<proteinExistence type="predicted"/>
<accession>A0A381PWY1</accession>
<dbReference type="PANTHER" id="PTHR31609">
    <property type="entry name" value="YDJC DEACETYLASE FAMILY MEMBER"/>
    <property type="match status" value="1"/>
</dbReference>
<keyword evidence="4" id="KW-0460">Magnesium</keyword>
<dbReference type="GO" id="GO:0046872">
    <property type="term" value="F:metal ion binding"/>
    <property type="evidence" value="ECO:0007669"/>
    <property type="project" value="UniProtKB-KW"/>
</dbReference>
<comment type="cofactor">
    <cofactor evidence="1">
        <name>Mg(2+)</name>
        <dbReference type="ChEBI" id="CHEBI:18420"/>
    </cofactor>
</comment>
<dbReference type="SUPFAM" id="SSF88713">
    <property type="entry name" value="Glycoside hydrolase/deacetylase"/>
    <property type="match status" value="1"/>
</dbReference>
<dbReference type="AlphaFoldDB" id="A0A381PWY1"/>
<protein>
    <recommendedName>
        <fullName evidence="7">Carbohydrate deacetylase</fullName>
    </recommendedName>
</protein>
<dbReference type="InterPro" id="IPR006879">
    <property type="entry name" value="YdjC-like"/>
</dbReference>
<keyword evidence="2" id="KW-0479">Metal-binding</keyword>
<evidence type="ECO:0000256" key="4">
    <source>
        <dbReference type="ARBA" id="ARBA00022842"/>
    </source>
</evidence>
<keyword evidence="3" id="KW-0378">Hydrolase</keyword>
<evidence type="ECO:0000256" key="3">
    <source>
        <dbReference type="ARBA" id="ARBA00022801"/>
    </source>
</evidence>
<sequence>MSVMDTQKSIKKLRINADDFGLTKGVTDGVLYAHLNGIVTHTSIMAQGLDFQRAVQIAKDTPSLGIGCHLNVSWGKPLLPVEEVSTLVSKEGKFFTFGQVTLRSFLRRIDRKQLVAEWKAQIEKVLNTGLILTHLDSHHHLHLLPTCFQVIKELSQFYQIPYLRKPSEKLSLSEPSLIKRIIFYVLCMRSWPQPSSDTFFGLSLQETNDYSYSLKKIIGRVPFGLTELMVHPGWIDYDLTREDSMLKSREIELVSLCDPTIKDFLLENKIILDRP</sequence>
<gene>
    <name evidence="6" type="ORF">METZ01_LOCUS24008</name>
</gene>
<dbReference type="GO" id="GO:0005975">
    <property type="term" value="P:carbohydrate metabolic process"/>
    <property type="evidence" value="ECO:0007669"/>
    <property type="project" value="InterPro"/>
</dbReference>
<dbReference type="InterPro" id="IPR011330">
    <property type="entry name" value="Glyco_hydro/deAcase_b/a-brl"/>
</dbReference>
<dbReference type="GO" id="GO:0019213">
    <property type="term" value="F:deacetylase activity"/>
    <property type="evidence" value="ECO:0007669"/>
    <property type="project" value="TreeGrafter"/>
</dbReference>
<name>A0A381PWY1_9ZZZZ</name>
<evidence type="ECO:0000313" key="6">
    <source>
        <dbReference type="EMBL" id="SUZ71154.1"/>
    </source>
</evidence>
<keyword evidence="5" id="KW-0119">Carbohydrate metabolism</keyword>
<evidence type="ECO:0000256" key="2">
    <source>
        <dbReference type="ARBA" id="ARBA00022723"/>
    </source>
</evidence>
<dbReference type="Pfam" id="PF04794">
    <property type="entry name" value="YdjC"/>
    <property type="match status" value="1"/>
</dbReference>
<reference evidence="6" key="1">
    <citation type="submission" date="2018-05" db="EMBL/GenBank/DDBJ databases">
        <authorList>
            <person name="Lanie J.A."/>
            <person name="Ng W.-L."/>
            <person name="Kazmierczak K.M."/>
            <person name="Andrzejewski T.M."/>
            <person name="Davidsen T.M."/>
            <person name="Wayne K.J."/>
            <person name="Tettelin H."/>
            <person name="Glass J.I."/>
            <person name="Rusch D."/>
            <person name="Podicherti R."/>
            <person name="Tsui H.-C.T."/>
            <person name="Winkler M.E."/>
        </authorList>
    </citation>
    <scope>NUCLEOTIDE SEQUENCE</scope>
</reference>
<evidence type="ECO:0000256" key="5">
    <source>
        <dbReference type="ARBA" id="ARBA00023277"/>
    </source>
</evidence>
<dbReference type="PANTHER" id="PTHR31609:SF1">
    <property type="entry name" value="CARBOHYDRATE DEACETYLASE"/>
    <property type="match status" value="1"/>
</dbReference>
<dbReference type="GO" id="GO:0016787">
    <property type="term" value="F:hydrolase activity"/>
    <property type="evidence" value="ECO:0007669"/>
    <property type="project" value="UniProtKB-KW"/>
</dbReference>
<evidence type="ECO:0008006" key="7">
    <source>
        <dbReference type="Google" id="ProtNLM"/>
    </source>
</evidence>
<evidence type="ECO:0000256" key="1">
    <source>
        <dbReference type="ARBA" id="ARBA00001946"/>
    </source>
</evidence>